<reference evidence="1" key="2">
    <citation type="journal article" date="2015" name="Fish Shellfish Immunol.">
        <title>Early steps in the European eel (Anguilla anguilla)-Vibrio vulnificus interaction in the gills: Role of the RtxA13 toxin.</title>
        <authorList>
            <person name="Callol A."/>
            <person name="Pajuelo D."/>
            <person name="Ebbesson L."/>
            <person name="Teles M."/>
            <person name="MacKenzie S."/>
            <person name="Amaro C."/>
        </authorList>
    </citation>
    <scope>NUCLEOTIDE SEQUENCE</scope>
</reference>
<protein>
    <submittedName>
        <fullName evidence="1">Uncharacterized protein</fullName>
    </submittedName>
</protein>
<reference evidence="1" key="1">
    <citation type="submission" date="2014-11" db="EMBL/GenBank/DDBJ databases">
        <authorList>
            <person name="Amaro Gonzalez C."/>
        </authorList>
    </citation>
    <scope>NUCLEOTIDE SEQUENCE</scope>
</reference>
<proteinExistence type="predicted"/>
<accession>A0A0E9XAM2</accession>
<dbReference type="EMBL" id="GBXM01009081">
    <property type="protein sequence ID" value="JAH99496.1"/>
    <property type="molecule type" value="Transcribed_RNA"/>
</dbReference>
<sequence length="29" mass="3150">MLIFSSLLFCNLCGIPGVMKTQAQIQSCC</sequence>
<evidence type="ECO:0000313" key="1">
    <source>
        <dbReference type="EMBL" id="JAH99496.1"/>
    </source>
</evidence>
<name>A0A0E9XAM2_ANGAN</name>
<organism evidence="1">
    <name type="scientific">Anguilla anguilla</name>
    <name type="common">European freshwater eel</name>
    <name type="synonym">Muraena anguilla</name>
    <dbReference type="NCBI Taxonomy" id="7936"/>
    <lineage>
        <taxon>Eukaryota</taxon>
        <taxon>Metazoa</taxon>
        <taxon>Chordata</taxon>
        <taxon>Craniata</taxon>
        <taxon>Vertebrata</taxon>
        <taxon>Euteleostomi</taxon>
        <taxon>Actinopterygii</taxon>
        <taxon>Neopterygii</taxon>
        <taxon>Teleostei</taxon>
        <taxon>Anguilliformes</taxon>
        <taxon>Anguillidae</taxon>
        <taxon>Anguilla</taxon>
    </lineage>
</organism>
<dbReference type="AlphaFoldDB" id="A0A0E9XAM2"/>